<proteinExistence type="predicted"/>
<gene>
    <name evidence="1" type="ORF">ACETIH_17915</name>
</gene>
<accession>A0ABV6YB92</accession>
<dbReference type="PANTHER" id="PTHR37822:SF2">
    <property type="entry name" value="SPORE PHOTOPRODUCT LYASE"/>
    <property type="match status" value="1"/>
</dbReference>
<keyword evidence="2" id="KW-1185">Reference proteome</keyword>
<dbReference type="GO" id="GO:0016829">
    <property type="term" value="F:lyase activity"/>
    <property type="evidence" value="ECO:0007669"/>
    <property type="project" value="UniProtKB-KW"/>
</dbReference>
<dbReference type="Pfam" id="PF20903">
    <property type="entry name" value="SPL"/>
    <property type="match status" value="1"/>
</dbReference>
<name>A0ABV6YB92_9HYPH</name>
<dbReference type="Proteomes" id="UP001593940">
    <property type="component" value="Unassembled WGS sequence"/>
</dbReference>
<dbReference type="EMBL" id="JBHOMY010000056">
    <property type="protein sequence ID" value="MFC1458542.1"/>
    <property type="molecule type" value="Genomic_DNA"/>
</dbReference>
<organism evidence="1 2">
    <name type="scientific">Microvirga arabica</name>
    <dbReference type="NCBI Taxonomy" id="1128671"/>
    <lineage>
        <taxon>Bacteria</taxon>
        <taxon>Pseudomonadati</taxon>
        <taxon>Pseudomonadota</taxon>
        <taxon>Alphaproteobacteria</taxon>
        <taxon>Hyphomicrobiales</taxon>
        <taxon>Methylobacteriaceae</taxon>
        <taxon>Microvirga</taxon>
    </lineage>
</organism>
<dbReference type="InterPro" id="IPR049539">
    <property type="entry name" value="SPL"/>
</dbReference>
<dbReference type="RefSeq" id="WP_377030455.1">
    <property type="nucleotide sequence ID" value="NZ_JBHOMY010000056.1"/>
</dbReference>
<keyword evidence="1" id="KW-0456">Lyase</keyword>
<evidence type="ECO:0000313" key="2">
    <source>
        <dbReference type="Proteomes" id="UP001593940"/>
    </source>
</evidence>
<sequence length="365" mass="40122">MNAGLALDGKREAAPKLWRPRRVLVTPAALEWEHGRAILERASTLGSEIIELKSNRLTGLSGDNERQSYVNAKTTLAVVVAPPSKLRLQPIPPSADWRVDLAEGCPAHCQYCYLAGSLSGPPVTRVYANLPEILGNLEDYVGRGAVTSRSADRMHEGTTFEASCYTDPLGIEHLTGSLAATIAHFGSWQAPVKLRFTTKYDAVQPLLGIPHHRRTRIRFSVNAKPAARFEGGTAPVSARLNAMRLAALAGYRVGLTIAPIMPVENWREAYATLLEDAAAATRDVPDLDLSVELITHRFTPGSKTVLNGWYPGSDLDMDEQTRTLRTTKFNSVKYVYTSDVMKEMRGFFENAIGSTLPSARILYWT</sequence>
<protein>
    <submittedName>
        <fullName evidence="1">Spore photoproduct lyase family protein</fullName>
    </submittedName>
</protein>
<dbReference type="PANTHER" id="PTHR37822">
    <property type="entry name" value="SPORE PHOTOPRODUCT LYASE-RELATED"/>
    <property type="match status" value="1"/>
</dbReference>
<dbReference type="Gene3D" id="3.40.50.12110">
    <property type="match status" value="1"/>
</dbReference>
<evidence type="ECO:0000313" key="1">
    <source>
        <dbReference type="EMBL" id="MFC1458542.1"/>
    </source>
</evidence>
<comment type="caution">
    <text evidence="1">The sequence shown here is derived from an EMBL/GenBank/DDBJ whole genome shotgun (WGS) entry which is preliminary data.</text>
</comment>
<dbReference type="Gene3D" id="3.80.30.30">
    <property type="match status" value="1"/>
</dbReference>
<reference evidence="1 2" key="1">
    <citation type="submission" date="2024-09" db="EMBL/GenBank/DDBJ databases">
        <title>Nodulacao em especies de Leguminosae Basais da Amazonia e Caracterizacao dos Rizobios e Bacterias Associadas aos Nodulos.</title>
        <authorList>
            <person name="Jambeiro I.C.A."/>
            <person name="Lopes I.S."/>
            <person name="Aguiar E.R.G.R."/>
            <person name="Santos A.F.J."/>
            <person name="Dos Santos J.M.F."/>
            <person name="Gross E."/>
        </authorList>
    </citation>
    <scope>NUCLEOTIDE SEQUENCE [LARGE SCALE GENOMIC DNA]</scope>
    <source>
        <strain evidence="1 2">BRUESC1165</strain>
    </source>
</reference>